<keyword evidence="5 10" id="KW-0812">Transmembrane</keyword>
<dbReference type="Proteomes" id="UP001152561">
    <property type="component" value="Unassembled WGS sequence"/>
</dbReference>
<keyword evidence="12" id="KW-1185">Reference proteome</keyword>
<dbReference type="OrthoDB" id="185373at2759"/>
<name>A0A9Q1RE24_9SOLA</name>
<evidence type="ECO:0000313" key="11">
    <source>
        <dbReference type="EMBL" id="KAJ8551020.1"/>
    </source>
</evidence>
<dbReference type="EMBL" id="JAJAGQ010000010">
    <property type="protein sequence ID" value="KAJ8551020.1"/>
    <property type="molecule type" value="Genomic_DNA"/>
</dbReference>
<comment type="subcellular location">
    <subcellularLocation>
        <location evidence="2">Membrane</location>
        <topology evidence="2">Multi-pass membrane protein</topology>
    </subcellularLocation>
</comment>
<comment type="function">
    <text evidence="1">May be involved in both secretory and endocytic intracellular trafficking in the endosomal/prevacuolar compartments.</text>
</comment>
<dbReference type="PANTHER" id="PTHR46128:SF211">
    <property type="entry name" value="PENTACOTRIPEPTIDE-REPEAT REGION OF PRORP DOMAIN-CONTAINING PROTEIN"/>
    <property type="match status" value="1"/>
</dbReference>
<evidence type="ECO:0000313" key="12">
    <source>
        <dbReference type="Proteomes" id="UP001152561"/>
    </source>
</evidence>
<evidence type="ECO:0000256" key="1">
    <source>
        <dbReference type="ARBA" id="ARBA00002501"/>
    </source>
</evidence>
<dbReference type="InterPro" id="IPR004895">
    <property type="entry name" value="Prenylated_rab_accept_PRA1"/>
</dbReference>
<evidence type="ECO:0000256" key="9">
    <source>
        <dbReference type="PROSITE-ProRule" id="PRU00708"/>
    </source>
</evidence>
<dbReference type="InterPro" id="IPR011990">
    <property type="entry name" value="TPR-like_helical_dom_sf"/>
</dbReference>
<dbReference type="Pfam" id="PF01535">
    <property type="entry name" value="PPR"/>
    <property type="match status" value="1"/>
</dbReference>
<evidence type="ECO:0000256" key="2">
    <source>
        <dbReference type="ARBA" id="ARBA00004141"/>
    </source>
</evidence>
<evidence type="ECO:0000256" key="7">
    <source>
        <dbReference type="ARBA" id="ARBA00022989"/>
    </source>
</evidence>
<evidence type="ECO:0000256" key="10">
    <source>
        <dbReference type="SAM" id="Phobius"/>
    </source>
</evidence>
<dbReference type="Pfam" id="PF13041">
    <property type="entry name" value="PPR_2"/>
    <property type="match status" value="2"/>
</dbReference>
<comment type="caution">
    <text evidence="11">The sequence shown here is derived from an EMBL/GenBank/DDBJ whole genome shotgun (WGS) entry which is preliminary data.</text>
</comment>
<evidence type="ECO:0000256" key="8">
    <source>
        <dbReference type="ARBA" id="ARBA00023136"/>
    </source>
</evidence>
<sequence>MENLFCKRFFWECKMVPRVAIRFLLTSESMPPMDTTSANAAGSLFPPKDMSDDPFTLLTGWLFLYLFRPSDPPLVIFGRQFSERETLGVLIVSSVVVIFLTSVGAVLVSALMIGLAIVCTHAAFRAPEDLFLDDPQESPATGFLSFLTGGGAANAASVTVTPPVAARKGWRVTSTELYDRGDHHDNQDEVGNARRARLGGTDVYLVIGNQPEGGGARHEVENRVVPRDCRQDPALCKDGKVDVAVEILNQLSNKGCSSVPITYNTVIDGLSKVGKTELAIELLNEMREKGLQPDIITYSSLVADLSREGKVDEAIKFFHDLAGLDVRPNAITDNAIMLGLCKARQTDRAIDFLAYMISKGCKPTESTYTNSN</sequence>
<feature type="repeat" description="PPR" evidence="9">
    <location>
        <begin position="329"/>
        <end position="363"/>
    </location>
</feature>
<dbReference type="Gene3D" id="1.25.40.10">
    <property type="entry name" value="Tetratricopeptide repeat domain"/>
    <property type="match status" value="1"/>
</dbReference>
<evidence type="ECO:0000256" key="3">
    <source>
        <dbReference type="ARBA" id="ARBA00006483"/>
    </source>
</evidence>
<evidence type="ECO:0000256" key="4">
    <source>
        <dbReference type="ARBA" id="ARBA00007626"/>
    </source>
</evidence>
<comment type="similarity">
    <text evidence="4">Belongs to the PPR family. P subfamily.</text>
</comment>
<accession>A0A9Q1RE24</accession>
<protein>
    <recommendedName>
        <fullName evidence="13">PRA1 family protein</fullName>
    </recommendedName>
</protein>
<dbReference type="AlphaFoldDB" id="A0A9Q1RE24"/>
<dbReference type="InterPro" id="IPR050872">
    <property type="entry name" value="PPR_P_subfamily"/>
</dbReference>
<evidence type="ECO:0008006" key="13">
    <source>
        <dbReference type="Google" id="ProtNLM"/>
    </source>
</evidence>
<evidence type="ECO:0000256" key="5">
    <source>
        <dbReference type="ARBA" id="ARBA00022692"/>
    </source>
</evidence>
<feature type="transmembrane region" description="Helical" evidence="10">
    <location>
        <begin position="87"/>
        <end position="118"/>
    </location>
</feature>
<reference evidence="12" key="1">
    <citation type="journal article" date="2023" name="Proc. Natl. Acad. Sci. U.S.A.">
        <title>Genomic and structural basis for evolution of tropane alkaloid biosynthesis.</title>
        <authorList>
            <person name="Wanga Y.-J."/>
            <person name="Taina T."/>
            <person name="Yua J.-Y."/>
            <person name="Lia J."/>
            <person name="Xua B."/>
            <person name="Chenc J."/>
            <person name="D'Auriad J.C."/>
            <person name="Huanga J.-P."/>
            <person name="Huanga S.-X."/>
        </authorList>
    </citation>
    <scope>NUCLEOTIDE SEQUENCE [LARGE SCALE GENOMIC DNA]</scope>
    <source>
        <strain evidence="12">cv. KIB-2019</strain>
    </source>
</reference>
<dbReference type="PANTHER" id="PTHR46128">
    <property type="entry name" value="MITOCHONDRIAL GROUP I INTRON SPLICING FACTOR CCM1"/>
    <property type="match status" value="1"/>
</dbReference>
<dbReference type="NCBIfam" id="TIGR00756">
    <property type="entry name" value="PPR"/>
    <property type="match status" value="2"/>
</dbReference>
<dbReference type="GO" id="GO:0016020">
    <property type="term" value="C:membrane"/>
    <property type="evidence" value="ECO:0007669"/>
    <property type="project" value="UniProtKB-SubCell"/>
</dbReference>
<dbReference type="GO" id="GO:0016192">
    <property type="term" value="P:vesicle-mediated transport"/>
    <property type="evidence" value="ECO:0007669"/>
    <property type="project" value="UniProtKB-ARBA"/>
</dbReference>
<organism evidence="11 12">
    <name type="scientific">Anisodus acutangulus</name>
    <dbReference type="NCBI Taxonomy" id="402998"/>
    <lineage>
        <taxon>Eukaryota</taxon>
        <taxon>Viridiplantae</taxon>
        <taxon>Streptophyta</taxon>
        <taxon>Embryophyta</taxon>
        <taxon>Tracheophyta</taxon>
        <taxon>Spermatophyta</taxon>
        <taxon>Magnoliopsida</taxon>
        <taxon>eudicotyledons</taxon>
        <taxon>Gunneridae</taxon>
        <taxon>Pentapetalae</taxon>
        <taxon>asterids</taxon>
        <taxon>lamiids</taxon>
        <taxon>Solanales</taxon>
        <taxon>Solanaceae</taxon>
        <taxon>Solanoideae</taxon>
        <taxon>Hyoscyameae</taxon>
        <taxon>Anisodus</taxon>
    </lineage>
</organism>
<evidence type="ECO:0000256" key="6">
    <source>
        <dbReference type="ARBA" id="ARBA00022737"/>
    </source>
</evidence>
<dbReference type="PROSITE" id="PS51375">
    <property type="entry name" value="PPR"/>
    <property type="match status" value="3"/>
</dbReference>
<dbReference type="GO" id="GO:0005783">
    <property type="term" value="C:endoplasmic reticulum"/>
    <property type="evidence" value="ECO:0007669"/>
    <property type="project" value="UniProtKB-ARBA"/>
</dbReference>
<comment type="similarity">
    <text evidence="3">Belongs to the PRA1 family.</text>
</comment>
<dbReference type="Pfam" id="PF03208">
    <property type="entry name" value="PRA1"/>
    <property type="match status" value="1"/>
</dbReference>
<proteinExistence type="inferred from homology"/>
<dbReference type="InterPro" id="IPR002885">
    <property type="entry name" value="PPR_rpt"/>
</dbReference>
<feature type="repeat" description="PPR" evidence="9">
    <location>
        <begin position="294"/>
        <end position="328"/>
    </location>
</feature>
<feature type="repeat" description="PPR" evidence="9">
    <location>
        <begin position="259"/>
        <end position="293"/>
    </location>
</feature>
<keyword evidence="7 10" id="KW-1133">Transmembrane helix</keyword>
<keyword evidence="6" id="KW-0677">Repeat</keyword>
<keyword evidence="8 10" id="KW-0472">Membrane</keyword>
<gene>
    <name evidence="11" type="ORF">K7X08_000390</name>
</gene>